<evidence type="ECO:0000259" key="1">
    <source>
        <dbReference type="Pfam" id="PF10074"/>
    </source>
</evidence>
<keyword evidence="3" id="KW-1185">Reference proteome</keyword>
<sequence length="157" mass="17711">MAPIRLDRIILEARRGQRARHWACLKTGLVIVSDDSLISDKPFGVLLPLGSDWSIRVDAAQRLRAVWHGRKPRSWFTDQRRHRIGYALRTTDAKQGGARLRDIAVTYFGARRVAAEPWKTSALKAQVARLAGYGQVLTGDGYRQLLRGKTASQPPRR</sequence>
<evidence type="ECO:0000313" key="2">
    <source>
        <dbReference type="EMBL" id="CTQ50739.1"/>
    </source>
</evidence>
<dbReference type="OrthoDB" id="7772848at2"/>
<evidence type="ECO:0000313" key="3">
    <source>
        <dbReference type="Proteomes" id="UP000049222"/>
    </source>
</evidence>
<dbReference type="Proteomes" id="UP000049222">
    <property type="component" value="Unassembled WGS sequence"/>
</dbReference>
<dbReference type="STRING" id="420998.JDO7802_02766"/>
<feature type="domain" description="T6SS Transcription factor RovC-like DNA binding" evidence="1">
    <location>
        <begin position="46"/>
        <end position="147"/>
    </location>
</feature>
<reference evidence="2 3" key="1">
    <citation type="submission" date="2015-07" db="EMBL/GenBank/DDBJ databases">
        <authorList>
            <person name="Noorani M."/>
        </authorList>
    </citation>
    <scope>NUCLEOTIDE SEQUENCE [LARGE SCALE GENOMIC DNA]</scope>
    <source>
        <strain evidence="2 3">CECT 7802</strain>
    </source>
</reference>
<name>A0A0M6YLM8_9RHOB</name>
<dbReference type="Pfam" id="PF10074">
    <property type="entry name" value="RovC_DNA-bd"/>
    <property type="match status" value="1"/>
</dbReference>
<proteinExistence type="predicted"/>
<organism evidence="2 3">
    <name type="scientific">Jannaschia donghaensis</name>
    <dbReference type="NCBI Taxonomy" id="420998"/>
    <lineage>
        <taxon>Bacteria</taxon>
        <taxon>Pseudomonadati</taxon>
        <taxon>Pseudomonadota</taxon>
        <taxon>Alphaproteobacteria</taxon>
        <taxon>Rhodobacterales</taxon>
        <taxon>Roseobacteraceae</taxon>
        <taxon>Jannaschia</taxon>
    </lineage>
</organism>
<dbReference type="RefSeq" id="WP_055086455.1">
    <property type="nucleotide sequence ID" value="NZ_CXSU01000012.1"/>
</dbReference>
<gene>
    <name evidence="2" type="ORF">JDO7802_02766</name>
</gene>
<accession>A0A0M6YLM8</accession>
<protein>
    <recommendedName>
        <fullName evidence="1">T6SS Transcription factor RovC-like DNA binding domain-containing protein</fullName>
    </recommendedName>
</protein>
<dbReference type="EMBL" id="CXSU01000012">
    <property type="protein sequence ID" value="CTQ50739.1"/>
    <property type="molecule type" value="Genomic_DNA"/>
</dbReference>
<dbReference type="AlphaFoldDB" id="A0A0M6YLM8"/>
<dbReference type="InterPro" id="IPR018754">
    <property type="entry name" value="RovC-like_DNA-bd"/>
</dbReference>